<reference evidence="1" key="1">
    <citation type="submission" date="2021-06" db="EMBL/GenBank/DDBJ databases">
        <authorList>
            <person name="Kallberg Y."/>
            <person name="Tangrot J."/>
            <person name="Rosling A."/>
        </authorList>
    </citation>
    <scope>NUCLEOTIDE SEQUENCE</scope>
    <source>
        <strain evidence="1">UK204</strain>
    </source>
</reference>
<dbReference type="EMBL" id="CAJVPQ010000470">
    <property type="protein sequence ID" value="CAG8484265.1"/>
    <property type="molecule type" value="Genomic_DNA"/>
</dbReference>
<protein>
    <submittedName>
        <fullName evidence="1">13313_t:CDS:1</fullName>
    </submittedName>
</protein>
<organism evidence="1 2">
    <name type="scientific">Funneliformis caledonium</name>
    <dbReference type="NCBI Taxonomy" id="1117310"/>
    <lineage>
        <taxon>Eukaryota</taxon>
        <taxon>Fungi</taxon>
        <taxon>Fungi incertae sedis</taxon>
        <taxon>Mucoromycota</taxon>
        <taxon>Glomeromycotina</taxon>
        <taxon>Glomeromycetes</taxon>
        <taxon>Glomerales</taxon>
        <taxon>Glomeraceae</taxon>
        <taxon>Funneliformis</taxon>
    </lineage>
</organism>
<keyword evidence="2" id="KW-1185">Reference proteome</keyword>
<accession>A0A9N8WFU3</accession>
<gene>
    <name evidence="1" type="ORF">FCALED_LOCUS2873</name>
</gene>
<proteinExistence type="predicted"/>
<sequence>MFILSLSETVSITPREQELLDQLAELQKNLVSIYEFYVVINPKRKGFKSVLGFEHIFFDFKYFGQGFGHRKIADDLCSLKETIFAIYKTQELEEKKQLCPSHFRLSKNVPALWAW</sequence>
<evidence type="ECO:0000313" key="2">
    <source>
        <dbReference type="Proteomes" id="UP000789570"/>
    </source>
</evidence>
<dbReference type="Proteomes" id="UP000789570">
    <property type="component" value="Unassembled WGS sequence"/>
</dbReference>
<name>A0A9N8WFU3_9GLOM</name>
<comment type="caution">
    <text evidence="1">The sequence shown here is derived from an EMBL/GenBank/DDBJ whole genome shotgun (WGS) entry which is preliminary data.</text>
</comment>
<evidence type="ECO:0000313" key="1">
    <source>
        <dbReference type="EMBL" id="CAG8484265.1"/>
    </source>
</evidence>
<dbReference type="AlphaFoldDB" id="A0A9N8WFU3"/>